<dbReference type="AlphaFoldDB" id="T0YE44"/>
<proteinExistence type="predicted"/>
<dbReference type="PANTHER" id="PTHR38136">
    <property type="entry name" value="DNA REPAIR PROTEIN"/>
    <property type="match status" value="1"/>
</dbReference>
<protein>
    <submittedName>
        <fullName evidence="3">Protein containing DUF651, archaea</fullName>
    </submittedName>
</protein>
<dbReference type="Pfam" id="PF04895">
    <property type="entry name" value="Nre_C"/>
    <property type="match status" value="1"/>
</dbReference>
<feature type="domain" description="Archaeal Nre C-terminal" evidence="2">
    <location>
        <begin position="189"/>
        <end position="292"/>
    </location>
</feature>
<evidence type="ECO:0000259" key="1">
    <source>
        <dbReference type="Pfam" id="PF04894"/>
    </source>
</evidence>
<reference evidence="3" key="1">
    <citation type="submission" date="2013-08" db="EMBL/GenBank/DDBJ databases">
        <authorList>
            <person name="Mendez C."/>
            <person name="Richter M."/>
            <person name="Ferrer M."/>
            <person name="Sanchez J."/>
        </authorList>
    </citation>
    <scope>NUCLEOTIDE SEQUENCE</scope>
</reference>
<dbReference type="InterPro" id="IPR006979">
    <property type="entry name" value="Nre_C"/>
</dbReference>
<feature type="domain" description="Archaeal Nre N-terminal" evidence="1">
    <location>
        <begin position="8"/>
        <end position="176"/>
    </location>
</feature>
<accession>T0YE44</accession>
<name>T0YE44_9ZZZZ</name>
<dbReference type="EMBL" id="AUZX01014715">
    <property type="protein sequence ID" value="EQD31438.1"/>
    <property type="molecule type" value="Genomic_DNA"/>
</dbReference>
<dbReference type="GO" id="GO:0006281">
    <property type="term" value="P:DNA repair"/>
    <property type="evidence" value="ECO:0007669"/>
    <property type="project" value="InterPro"/>
</dbReference>
<organism evidence="3">
    <name type="scientific">mine drainage metagenome</name>
    <dbReference type="NCBI Taxonomy" id="410659"/>
    <lineage>
        <taxon>unclassified sequences</taxon>
        <taxon>metagenomes</taxon>
        <taxon>ecological metagenomes</taxon>
    </lineage>
</organism>
<evidence type="ECO:0000313" key="3">
    <source>
        <dbReference type="EMBL" id="EQD31438.1"/>
    </source>
</evidence>
<sequence length="293" mass="34017">NVLNSPYIFELQEAAMAMNHVEMNFRNEKFIEKSSNGEFFDTPVGPMVIVSSLKIIENPKIPGKIDYMREDEHLKSKAALVGLYESGFNIAYLQGILSAGILGEKKRRKLVPTKWSITAVDETIHKHLKEQIQKYNFINETMLFSGEYLGNRFQIILLPGPYSFEMFEKWGSSSVWGEGEVAHEWEWTMGRKEYADEIAGAYYAARLSVIEFLSKIRRQASVIVLRRIGREYHSPMGVWVIRDTVRNILAGKASKFTDQNDMVRENRFLIENWVNLSKLWPLSKNQKYLWQFS</sequence>
<evidence type="ECO:0000259" key="2">
    <source>
        <dbReference type="Pfam" id="PF04895"/>
    </source>
</evidence>
<gene>
    <name evidence="3" type="ORF">B1A_19940</name>
</gene>
<comment type="caution">
    <text evidence="3">The sequence shown here is derived from an EMBL/GenBank/DDBJ whole genome shotgun (WGS) entry which is preliminary data.</text>
</comment>
<dbReference type="InterPro" id="IPR033167">
    <property type="entry name" value="Nre"/>
</dbReference>
<dbReference type="Pfam" id="PF04894">
    <property type="entry name" value="Nre_N"/>
    <property type="match status" value="1"/>
</dbReference>
<dbReference type="InterPro" id="IPR006978">
    <property type="entry name" value="Nre_N"/>
</dbReference>
<feature type="non-terminal residue" evidence="3">
    <location>
        <position position="1"/>
    </location>
</feature>
<dbReference type="PANTHER" id="PTHR38136:SF2">
    <property type="entry name" value="DNA REPAIR PROTEIN"/>
    <property type="match status" value="1"/>
</dbReference>
<reference evidence="3" key="2">
    <citation type="journal article" date="2014" name="ISME J.">
        <title>Microbial stratification in low pH oxic and suboxic macroscopic growths along an acid mine drainage.</title>
        <authorList>
            <person name="Mendez-Garcia C."/>
            <person name="Mesa V."/>
            <person name="Sprenger R.R."/>
            <person name="Richter M."/>
            <person name="Diez M.S."/>
            <person name="Solano J."/>
            <person name="Bargiela R."/>
            <person name="Golyshina O.V."/>
            <person name="Manteca A."/>
            <person name="Ramos J.L."/>
            <person name="Gallego J.R."/>
            <person name="Llorente I."/>
            <person name="Martins Dos Santos V.A."/>
            <person name="Jensen O.N."/>
            <person name="Pelaez A.I."/>
            <person name="Sanchez J."/>
            <person name="Ferrer M."/>
        </authorList>
    </citation>
    <scope>NUCLEOTIDE SEQUENCE</scope>
</reference>